<feature type="compositionally biased region" description="Low complexity" evidence="1">
    <location>
        <begin position="71"/>
        <end position="97"/>
    </location>
</feature>
<gene>
    <name evidence="2" type="ORF">TeGR_g14972</name>
</gene>
<feature type="non-terminal residue" evidence="2">
    <location>
        <position position="1"/>
    </location>
</feature>
<feature type="region of interest" description="Disordered" evidence="1">
    <location>
        <begin position="1"/>
        <end position="107"/>
    </location>
</feature>
<dbReference type="Proteomes" id="UP001165060">
    <property type="component" value="Unassembled WGS sequence"/>
</dbReference>
<name>A0ABQ6MQW1_9STRA</name>
<dbReference type="EMBL" id="BRYB01004401">
    <property type="protein sequence ID" value="GMI30384.1"/>
    <property type="molecule type" value="Genomic_DNA"/>
</dbReference>
<keyword evidence="3" id="KW-1185">Reference proteome</keyword>
<evidence type="ECO:0000313" key="2">
    <source>
        <dbReference type="EMBL" id="GMI30384.1"/>
    </source>
</evidence>
<accession>A0ABQ6MQW1</accession>
<sequence length="409" mass="44743">CSRSISVPPGAAPDAVLSAHMDSGHCRPLPPAAAFSDDSGEEDPYRPDVADEESSGDDMEGLDDDDDDNDLGVAPPRRSSAAAATTSSSSSSSLARSPPKPLRPLRERKLMAERERKRPASPALLGDPALSIPGAVFANGAMQPCWCDNKGCDGTDKRWPCNGHCCRGKLHSCQDMKKSGAVQVQAYKTCKRKRAQNSISNAVSNPITNAKKREKRRAAQIIEENLRLSSTIPTYTDPQLKDRVHTFLNSQTFLALSPHVTFGYFYTAFAHRQEDEKKTWAKTTPTRTPPLQMVDSSSSSSSAKPTLIDLDRAHLDHVNLQCLDVFGCGSENLEGFRHSAVRKVEAACHIAAWDAPWRAWQKVGGDNTGGSDDRGRRVVRFAYSTATLGADFKCNVNREVECKQKWDNL</sequence>
<protein>
    <submittedName>
        <fullName evidence="2">Uncharacterized protein</fullName>
    </submittedName>
</protein>
<feature type="compositionally biased region" description="Acidic residues" evidence="1">
    <location>
        <begin position="50"/>
        <end position="70"/>
    </location>
</feature>
<evidence type="ECO:0000313" key="3">
    <source>
        <dbReference type="Proteomes" id="UP001165060"/>
    </source>
</evidence>
<comment type="caution">
    <text evidence="2">The sequence shown here is derived from an EMBL/GenBank/DDBJ whole genome shotgun (WGS) entry which is preliminary data.</text>
</comment>
<evidence type="ECO:0000256" key="1">
    <source>
        <dbReference type="SAM" id="MobiDB-lite"/>
    </source>
</evidence>
<reference evidence="2 3" key="1">
    <citation type="journal article" date="2023" name="Commun. Biol.">
        <title>Genome analysis of Parmales, the sister group of diatoms, reveals the evolutionary specialization of diatoms from phago-mixotrophs to photoautotrophs.</title>
        <authorList>
            <person name="Ban H."/>
            <person name="Sato S."/>
            <person name="Yoshikawa S."/>
            <person name="Yamada K."/>
            <person name="Nakamura Y."/>
            <person name="Ichinomiya M."/>
            <person name="Sato N."/>
            <person name="Blanc-Mathieu R."/>
            <person name="Endo H."/>
            <person name="Kuwata A."/>
            <person name="Ogata H."/>
        </authorList>
    </citation>
    <scope>NUCLEOTIDE SEQUENCE [LARGE SCALE GENOMIC DNA]</scope>
</reference>
<organism evidence="2 3">
    <name type="scientific">Tetraparma gracilis</name>
    <dbReference type="NCBI Taxonomy" id="2962635"/>
    <lineage>
        <taxon>Eukaryota</taxon>
        <taxon>Sar</taxon>
        <taxon>Stramenopiles</taxon>
        <taxon>Ochrophyta</taxon>
        <taxon>Bolidophyceae</taxon>
        <taxon>Parmales</taxon>
        <taxon>Triparmaceae</taxon>
        <taxon>Tetraparma</taxon>
    </lineage>
</organism>
<feature type="region of interest" description="Disordered" evidence="1">
    <location>
        <begin position="278"/>
        <end position="303"/>
    </location>
</feature>
<proteinExistence type="predicted"/>